<proteinExistence type="inferred from homology"/>
<dbReference type="InterPro" id="IPR013632">
    <property type="entry name" value="Rad51_C"/>
</dbReference>
<dbReference type="PANTHER" id="PTHR46487">
    <property type="entry name" value="DNA REPAIR PROTEIN XRCC3"/>
    <property type="match status" value="1"/>
</dbReference>
<dbReference type="GO" id="GO:0033065">
    <property type="term" value="C:Rad51C-XRCC3 complex"/>
    <property type="evidence" value="ECO:0007669"/>
    <property type="project" value="TreeGrafter"/>
</dbReference>
<dbReference type="GO" id="GO:0071140">
    <property type="term" value="P:resolution of mitotic recombination intermediates"/>
    <property type="evidence" value="ECO:0007669"/>
    <property type="project" value="TreeGrafter"/>
</dbReference>
<keyword evidence="4" id="KW-0227">DNA damage</keyword>
<keyword evidence="3" id="KW-0547">Nucleotide-binding</keyword>
<dbReference type="GO" id="GO:0000722">
    <property type="term" value="P:telomere maintenance via recombination"/>
    <property type="evidence" value="ECO:0007669"/>
    <property type="project" value="TreeGrafter"/>
</dbReference>
<dbReference type="PIRSF" id="PIRSF005856">
    <property type="entry name" value="Rad51"/>
    <property type="match status" value="1"/>
</dbReference>
<keyword evidence="9" id="KW-0539">Nucleus</keyword>
<evidence type="ECO:0000256" key="3">
    <source>
        <dbReference type="ARBA" id="ARBA00022741"/>
    </source>
</evidence>
<organism evidence="11 12">
    <name type="scientific">Nyctibius bracteatus</name>
    <name type="common">Rufous potoo</name>
    <dbReference type="NCBI Taxonomy" id="48426"/>
    <lineage>
        <taxon>Eukaryota</taxon>
        <taxon>Metazoa</taxon>
        <taxon>Chordata</taxon>
        <taxon>Craniata</taxon>
        <taxon>Vertebrata</taxon>
        <taxon>Euteleostomi</taxon>
        <taxon>Archelosauria</taxon>
        <taxon>Archosauria</taxon>
        <taxon>Dinosauria</taxon>
        <taxon>Saurischia</taxon>
        <taxon>Theropoda</taxon>
        <taxon>Coelurosauria</taxon>
        <taxon>Aves</taxon>
        <taxon>Neognathae</taxon>
        <taxon>Neoaves</taxon>
        <taxon>Strisores</taxon>
        <taxon>Caprimulgiformes</taxon>
        <taxon>Nyctibiidae</taxon>
        <taxon>Nyctibius</taxon>
    </lineage>
</organism>
<feature type="non-terminal residue" evidence="11">
    <location>
        <position position="347"/>
    </location>
</feature>
<accession>A0A7K8SUV2</accession>
<dbReference type="AlphaFoldDB" id="A0A7K8SUV2"/>
<dbReference type="Proteomes" id="UP000538472">
    <property type="component" value="Unassembled WGS sequence"/>
</dbReference>
<keyword evidence="7" id="KW-0233">DNA recombination</keyword>
<keyword evidence="5" id="KW-0067">ATP-binding</keyword>
<keyword evidence="6" id="KW-0238">DNA-binding</keyword>
<dbReference type="InterPro" id="IPR016467">
    <property type="entry name" value="DNA_recomb/repair_RecA-like"/>
</dbReference>
<dbReference type="PROSITE" id="PS50162">
    <property type="entry name" value="RECA_2"/>
    <property type="match status" value="1"/>
</dbReference>
<evidence type="ECO:0000259" key="10">
    <source>
        <dbReference type="PROSITE" id="PS50162"/>
    </source>
</evidence>
<dbReference type="PANTHER" id="PTHR46487:SF1">
    <property type="entry name" value="DNA REPAIR PROTEIN XRCC3"/>
    <property type="match status" value="1"/>
</dbReference>
<dbReference type="InterPro" id="IPR058766">
    <property type="entry name" value="HHH_XRCC3_RAD51B"/>
</dbReference>
<evidence type="ECO:0000313" key="11">
    <source>
        <dbReference type="EMBL" id="NXF33867.1"/>
    </source>
</evidence>
<evidence type="ECO:0000256" key="1">
    <source>
        <dbReference type="ARBA" id="ARBA00004123"/>
    </source>
</evidence>
<dbReference type="InterPro" id="IPR020588">
    <property type="entry name" value="RecA_ATP-bd"/>
</dbReference>
<name>A0A7K8SUV2_9AVES</name>
<dbReference type="Pfam" id="PF08423">
    <property type="entry name" value="Rad51"/>
    <property type="match status" value="1"/>
</dbReference>
<comment type="subcellular location">
    <subcellularLocation>
        <location evidence="1">Nucleus</location>
    </subcellularLocation>
</comment>
<dbReference type="GO" id="GO:0005657">
    <property type="term" value="C:replication fork"/>
    <property type="evidence" value="ECO:0007669"/>
    <property type="project" value="TreeGrafter"/>
</dbReference>
<sequence length="347" mass="38760">MDWDQFDLNPKVIAALKKADIKSIKEILNLSGADLQRLMKLSSADIQCLLKTISHTLRRNSMLTALQLYQDKDHRTSQHQKLSLGCPVLDNLLKGGIPLVGITELAGESSAGKTQISLQLCLCVQYPYKYGGLESGAVYICTEDVFPSKRLQQLIDQQHKLRADVPAEIIQKIKFGNSIFVEHAADLDTFHNCITKRISLLLTRGMVRLVVIDSIAALFRCEFGVSDSVMKARYLQTFGAQLHSLSTRFRTPIISEDISYSAHTCRNPLCFLYSVVDKRVSPALGITWANQLLMRLMVSRISQPEQSSGAVSHHTRSMRTLRVVFAPHLPPSSCYYAVKLEGVKGIK</sequence>
<dbReference type="GO" id="GO:0045003">
    <property type="term" value="P:double-strand break repair via synthesis-dependent strand annealing"/>
    <property type="evidence" value="ECO:0007669"/>
    <property type="project" value="TreeGrafter"/>
</dbReference>
<dbReference type="Pfam" id="PF26169">
    <property type="entry name" value="HHH_XRCC3_RpoA"/>
    <property type="match status" value="1"/>
</dbReference>
<evidence type="ECO:0000256" key="6">
    <source>
        <dbReference type="ARBA" id="ARBA00023125"/>
    </source>
</evidence>
<dbReference type="InterPro" id="IPR027417">
    <property type="entry name" value="P-loop_NTPase"/>
</dbReference>
<evidence type="ECO:0000313" key="12">
    <source>
        <dbReference type="Proteomes" id="UP000538472"/>
    </source>
</evidence>
<dbReference type="CDD" id="cd19491">
    <property type="entry name" value="XRCC3"/>
    <property type="match status" value="1"/>
</dbReference>
<evidence type="ECO:0000256" key="4">
    <source>
        <dbReference type="ARBA" id="ARBA00022763"/>
    </source>
</evidence>
<dbReference type="GO" id="GO:0000400">
    <property type="term" value="F:four-way junction DNA binding"/>
    <property type="evidence" value="ECO:0007669"/>
    <property type="project" value="TreeGrafter"/>
</dbReference>
<dbReference type="Gene3D" id="3.40.50.300">
    <property type="entry name" value="P-loop containing nucleotide triphosphate hydrolases"/>
    <property type="match status" value="1"/>
</dbReference>
<dbReference type="SUPFAM" id="SSF52540">
    <property type="entry name" value="P-loop containing nucleoside triphosphate hydrolases"/>
    <property type="match status" value="1"/>
</dbReference>
<feature type="non-terminal residue" evidence="11">
    <location>
        <position position="1"/>
    </location>
</feature>
<gene>
    <name evidence="11" type="primary">Xrcc3</name>
    <name evidence="11" type="ORF">NYCBRA_R09646</name>
</gene>
<feature type="domain" description="RecA family profile 1" evidence="10">
    <location>
        <begin position="78"/>
        <end position="264"/>
    </location>
</feature>
<evidence type="ECO:0000256" key="5">
    <source>
        <dbReference type="ARBA" id="ARBA00022840"/>
    </source>
</evidence>
<evidence type="ECO:0000256" key="9">
    <source>
        <dbReference type="ARBA" id="ARBA00023242"/>
    </source>
</evidence>
<dbReference type="GO" id="GO:0140664">
    <property type="term" value="F:ATP-dependent DNA damage sensor activity"/>
    <property type="evidence" value="ECO:0007669"/>
    <property type="project" value="InterPro"/>
</dbReference>
<evidence type="ECO:0000256" key="8">
    <source>
        <dbReference type="ARBA" id="ARBA00023204"/>
    </source>
</evidence>
<keyword evidence="8" id="KW-0234">DNA repair</keyword>
<reference evidence="11 12" key="1">
    <citation type="submission" date="2019-09" db="EMBL/GenBank/DDBJ databases">
        <title>Bird 10,000 Genomes (B10K) Project - Family phase.</title>
        <authorList>
            <person name="Zhang G."/>
        </authorList>
    </citation>
    <scope>NUCLEOTIDE SEQUENCE [LARGE SCALE GENOMIC DNA]</scope>
    <source>
        <strain evidence="11">B10K-CU-031-10</strain>
        <tissue evidence="11">Muscle</tissue>
    </source>
</reference>
<protein>
    <submittedName>
        <fullName evidence="11">XRCC3 protein</fullName>
    </submittedName>
</protein>
<keyword evidence="12" id="KW-1185">Reference proteome</keyword>
<comment type="caution">
    <text evidence="11">The sequence shown here is derived from an EMBL/GenBank/DDBJ whole genome shotgun (WGS) entry which is preliminary data.</text>
</comment>
<comment type="similarity">
    <text evidence="2">Belongs to the RecA family. RAD51 subfamily.</text>
</comment>
<dbReference type="GO" id="GO:0005524">
    <property type="term" value="F:ATP binding"/>
    <property type="evidence" value="ECO:0007669"/>
    <property type="project" value="UniProtKB-KW"/>
</dbReference>
<dbReference type="EMBL" id="VWZB01000213">
    <property type="protein sequence ID" value="NXF33867.1"/>
    <property type="molecule type" value="Genomic_DNA"/>
</dbReference>
<evidence type="ECO:0000256" key="7">
    <source>
        <dbReference type="ARBA" id="ARBA00023172"/>
    </source>
</evidence>
<dbReference type="InterPro" id="IPR047348">
    <property type="entry name" value="XRCC3-like_C"/>
</dbReference>
<dbReference type="GO" id="GO:0090656">
    <property type="term" value="P:t-circle formation"/>
    <property type="evidence" value="ECO:0007669"/>
    <property type="project" value="TreeGrafter"/>
</dbReference>
<evidence type="ECO:0000256" key="2">
    <source>
        <dbReference type="ARBA" id="ARBA00007095"/>
    </source>
</evidence>